<dbReference type="AGR" id="WB:WBGene00014091"/>
<evidence type="ECO:0000313" key="6">
    <source>
        <dbReference type="WormBase" id="ZK822.4"/>
    </source>
</evidence>
<evidence type="ECO:0000313" key="5">
    <source>
        <dbReference type="Proteomes" id="UP000001940"/>
    </source>
</evidence>
<feature type="chain" id="PRO_5004201925" evidence="2">
    <location>
        <begin position="17"/>
        <end position="453"/>
    </location>
</feature>
<sequence>MRNLILFGALVSTACSFKFLENAQTYLSGNADASVSAGSSGSNFLSGLQNSSFGQAVMGGINTYNQAKNSSGGNWQTAVANSSVGNFFQNGIDFFNGMKNGTQNFLDTDTIQETIGNSSFGEVVQTGVEFFNNIKNGNSPFQGDASSVMSQFVPFLANASAEAKAEFYTILPNFGNMTIAEFETAVNAWAAKYNLTDEVEAFNERSKNATVVAEEHANVVVMNLPNVLNNLKAISSDKNQTVVEMHTRMMAYVNSLDDDTRDIVFIFFRNLLPPQFKKSKCVDQGNFLTNMYNKASDFFAGRNNRTDGEGSFWSGQGQNGNSGGSGFSSFFNNFNGQGNGNGNGAQNPMIGMFNNFMKKNNITADEANAAMADGGASIQILPAISAGWGDVAQVKIGGDFKIAVEEETKTTKKNKKQQQQANKNKNKNKKKTTIAPEAAIDANIAAEVHTQVL</sequence>
<feature type="region of interest" description="Disordered" evidence="1">
    <location>
        <begin position="408"/>
        <end position="434"/>
    </location>
</feature>
<reference evidence="4 5" key="1">
    <citation type="journal article" date="1998" name="Science">
        <title>Genome sequence of the nematode C. elegans: a platform for investigating biology.</title>
        <authorList>
            <consortium name="The C. elegans sequencing consortium"/>
            <person name="Sulson J.E."/>
            <person name="Waterston R."/>
        </authorList>
    </citation>
    <scope>NUCLEOTIDE SEQUENCE [LARGE SCALE GENOMIC DNA]</scope>
    <source>
        <strain evidence="4 5">Bristol N2</strain>
    </source>
</reference>
<proteinExistence type="evidence at protein level"/>
<evidence type="ECO:0000259" key="3">
    <source>
        <dbReference type="Pfam" id="PF02520"/>
    </source>
</evidence>
<dbReference type="HOGENOM" id="CLU_047051_0_0_1"/>
<keyword evidence="2" id="KW-0732">Signal</keyword>
<dbReference type="SMR" id="Q23615"/>
<name>Q23615_CAEEL</name>
<dbReference type="UCSC" id="ZK822.4">
    <property type="organism name" value="c. elegans"/>
</dbReference>
<dbReference type="GeneID" id="178125"/>
<dbReference type="OrthoDB" id="5841932at2759"/>
<protein>
    <submittedName>
        <fullName evidence="4">SXP/RAL-2 family protein Ani s 5-like cation-binding domain-containing protein</fullName>
    </submittedName>
</protein>
<dbReference type="InParanoid" id="Q23615"/>
<dbReference type="PIR" id="T28015">
    <property type="entry name" value="T28015"/>
</dbReference>
<keyword evidence="5" id="KW-1185">Reference proteome</keyword>
<dbReference type="STRING" id="6239.ZK822.4.1"/>
<dbReference type="DIP" id="DIP-25087N"/>
<dbReference type="IntAct" id="Q23615">
    <property type="interactions" value="1"/>
</dbReference>
<dbReference type="PeptideAtlas" id="Q23615"/>
<dbReference type="KEGG" id="cel:CELE_ZK822.4"/>
<dbReference type="OMA" id="MHATIIE"/>
<accession>Q23615</accession>
<feature type="signal peptide" evidence="2">
    <location>
        <begin position="1"/>
        <end position="16"/>
    </location>
</feature>
<dbReference type="InterPro" id="IPR003677">
    <property type="entry name" value="ANIS5_cation-bd"/>
</dbReference>
<dbReference type="FunCoup" id="Q23615">
    <property type="interactions" value="1522"/>
</dbReference>
<dbReference type="AlphaFoldDB" id="Q23615"/>
<dbReference type="Bgee" id="WBGene00014091">
    <property type="expression patterns" value="Expressed in larva and 2 other cell types or tissues"/>
</dbReference>
<evidence type="ECO:0000313" key="4">
    <source>
        <dbReference type="EMBL" id="CAA98068.2"/>
    </source>
</evidence>
<dbReference type="PROSITE" id="PS51257">
    <property type="entry name" value="PROKAR_LIPOPROTEIN"/>
    <property type="match status" value="1"/>
</dbReference>
<dbReference type="PANTHER" id="PTHR21593">
    <property type="entry name" value="PRION-LIKE- Q/N-RICH -DOMAIN-BEARING PROTEIN PROTEIN"/>
    <property type="match status" value="1"/>
</dbReference>
<organism evidence="4 5">
    <name type="scientific">Caenorhabditis elegans</name>
    <dbReference type="NCBI Taxonomy" id="6239"/>
    <lineage>
        <taxon>Eukaryota</taxon>
        <taxon>Metazoa</taxon>
        <taxon>Ecdysozoa</taxon>
        <taxon>Nematoda</taxon>
        <taxon>Chromadorea</taxon>
        <taxon>Rhabditida</taxon>
        <taxon>Rhabditina</taxon>
        <taxon>Rhabditomorpha</taxon>
        <taxon>Rhabditoidea</taxon>
        <taxon>Rhabditidae</taxon>
        <taxon>Peloderinae</taxon>
        <taxon>Caenorhabditis</taxon>
    </lineage>
</organism>
<evidence type="ECO:0000256" key="2">
    <source>
        <dbReference type="SAM" id="SignalP"/>
    </source>
</evidence>
<feature type="domain" description="SXP/RAL-2 family protein Ani s 5-like cation-binding" evidence="3">
    <location>
        <begin position="162"/>
        <end position="267"/>
    </location>
</feature>
<evidence type="ECO:0007829" key="7">
    <source>
        <dbReference type="PeptideAtlas" id="Q23615"/>
    </source>
</evidence>
<dbReference type="RefSeq" id="NP_502258.1">
    <property type="nucleotide sequence ID" value="NM_069857.6"/>
</dbReference>
<dbReference type="CTD" id="178125"/>
<keyword evidence="7" id="KW-1267">Proteomics identification</keyword>
<dbReference type="Pfam" id="PF02520">
    <property type="entry name" value="ANIS5_cation-bd"/>
    <property type="match status" value="1"/>
</dbReference>
<gene>
    <name evidence="4 6" type="primary">srlf-32</name>
    <name evidence="4" type="ORF">CELE_ZK822.4</name>
    <name evidence="6" type="ORF">ZK822.4</name>
</gene>
<evidence type="ECO:0000256" key="1">
    <source>
        <dbReference type="SAM" id="MobiDB-lite"/>
    </source>
</evidence>
<dbReference type="InterPro" id="IPR052823">
    <property type="entry name" value="SXP/RAL-2_related"/>
</dbReference>
<dbReference type="EMBL" id="BX284604">
    <property type="protein sequence ID" value="CAA98068.2"/>
    <property type="molecule type" value="Genomic_DNA"/>
</dbReference>
<dbReference type="eggNOG" id="ENOG502R1DE">
    <property type="taxonomic scope" value="Eukaryota"/>
</dbReference>
<dbReference type="WormBase" id="ZK822.4">
    <property type="protein sequence ID" value="CE27357"/>
    <property type="gene ID" value="WBGene00014091"/>
    <property type="gene designation" value="srlf-32"/>
</dbReference>
<dbReference type="PaxDb" id="6239-ZK822.4"/>
<dbReference type="Proteomes" id="UP000001940">
    <property type="component" value="Chromosome IV"/>
</dbReference>
<dbReference type="PANTHER" id="PTHR21593:SF36">
    <property type="entry name" value="DUF148 DOMAIN-CONTAINING PROTEIN-RELATED"/>
    <property type="match status" value="1"/>
</dbReference>